<keyword evidence="3" id="KW-1185">Reference proteome</keyword>
<accession>E4XZS1</accession>
<evidence type="ECO:0000313" key="3">
    <source>
        <dbReference type="Proteomes" id="UP000001307"/>
    </source>
</evidence>
<dbReference type="EMBL" id="FN653428">
    <property type="protein sequence ID" value="CBY15133.1"/>
    <property type="molecule type" value="Genomic_DNA"/>
</dbReference>
<reference evidence="2" key="1">
    <citation type="journal article" date="2010" name="Science">
        <title>Plasticity of animal genome architecture unmasked by rapid evolution of a pelagic tunicate.</title>
        <authorList>
            <person name="Denoeud F."/>
            <person name="Henriet S."/>
            <person name="Mungpakdee S."/>
            <person name="Aury J.M."/>
            <person name="Da Silva C."/>
            <person name="Brinkmann H."/>
            <person name="Mikhaleva J."/>
            <person name="Olsen L.C."/>
            <person name="Jubin C."/>
            <person name="Canestro C."/>
            <person name="Bouquet J.M."/>
            <person name="Danks G."/>
            <person name="Poulain J."/>
            <person name="Campsteijn C."/>
            <person name="Adamski M."/>
            <person name="Cross I."/>
            <person name="Yadetie F."/>
            <person name="Muffato M."/>
            <person name="Louis A."/>
            <person name="Butcher S."/>
            <person name="Tsagkogeorga G."/>
            <person name="Konrad A."/>
            <person name="Singh S."/>
            <person name="Jensen M.F."/>
            <person name="Cong E.H."/>
            <person name="Eikeseth-Otteraa H."/>
            <person name="Noel B."/>
            <person name="Anthouard V."/>
            <person name="Porcel B.M."/>
            <person name="Kachouri-Lafond R."/>
            <person name="Nishino A."/>
            <person name="Ugolini M."/>
            <person name="Chourrout P."/>
            <person name="Nishida H."/>
            <person name="Aasland R."/>
            <person name="Huzurbazar S."/>
            <person name="Westhof E."/>
            <person name="Delsuc F."/>
            <person name="Lehrach H."/>
            <person name="Reinhardt R."/>
            <person name="Weissenbach J."/>
            <person name="Roy S.W."/>
            <person name="Artiguenave F."/>
            <person name="Postlethwait J.H."/>
            <person name="Manak J.R."/>
            <person name="Thompson E.M."/>
            <person name="Jaillon O."/>
            <person name="Du Pasquier L."/>
            <person name="Boudinot P."/>
            <person name="Liberles D.A."/>
            <person name="Volff J.N."/>
            <person name="Philippe H."/>
            <person name="Lenhard B."/>
            <person name="Roest Crollius H."/>
            <person name="Wincker P."/>
            <person name="Chourrout D."/>
        </authorList>
    </citation>
    <scope>NUCLEOTIDE SEQUENCE [LARGE SCALE GENOMIC DNA]</scope>
</reference>
<dbReference type="InParanoid" id="E4XZS1"/>
<name>E4XZS1_OIKDI</name>
<evidence type="ECO:0000256" key="1">
    <source>
        <dbReference type="SAM" id="MobiDB-lite"/>
    </source>
</evidence>
<sequence length="84" mass="9414">MYDKDAVNLDVDKVKHDSEREGEKFLAKMADTNLQAENNGSGVLLTLLVGVNNVKRRPADFGDEEEDDKEDNDDLKGEKTESED</sequence>
<proteinExistence type="predicted"/>
<organism evidence="2">
    <name type="scientific">Oikopleura dioica</name>
    <name type="common">Tunicate</name>
    <dbReference type="NCBI Taxonomy" id="34765"/>
    <lineage>
        <taxon>Eukaryota</taxon>
        <taxon>Metazoa</taxon>
        <taxon>Chordata</taxon>
        <taxon>Tunicata</taxon>
        <taxon>Appendicularia</taxon>
        <taxon>Copelata</taxon>
        <taxon>Oikopleuridae</taxon>
        <taxon>Oikopleura</taxon>
    </lineage>
</organism>
<gene>
    <name evidence="2" type="ORF">GSOID_T00012026001</name>
</gene>
<dbReference type="AlphaFoldDB" id="E4XZS1"/>
<feature type="region of interest" description="Disordered" evidence="1">
    <location>
        <begin position="56"/>
        <end position="84"/>
    </location>
</feature>
<dbReference type="Proteomes" id="UP000001307">
    <property type="component" value="Unassembled WGS sequence"/>
</dbReference>
<evidence type="ECO:0000313" key="2">
    <source>
        <dbReference type="EMBL" id="CBY15133.1"/>
    </source>
</evidence>
<feature type="compositionally biased region" description="Acidic residues" evidence="1">
    <location>
        <begin position="61"/>
        <end position="73"/>
    </location>
</feature>
<feature type="compositionally biased region" description="Basic and acidic residues" evidence="1">
    <location>
        <begin position="74"/>
        <end position="84"/>
    </location>
</feature>
<protein>
    <submittedName>
        <fullName evidence="2">Uncharacterized protein</fullName>
    </submittedName>
</protein>